<comment type="similarity">
    <text evidence="2">Belongs to the major facilitator superfamily. Proton-dependent oligopeptide transporter (POT/PTR) (TC 2.A.17) family.</text>
</comment>
<dbReference type="InterPro" id="IPR036259">
    <property type="entry name" value="MFS_trans_sf"/>
</dbReference>
<dbReference type="InterPro" id="IPR000109">
    <property type="entry name" value="POT_fam"/>
</dbReference>
<dbReference type="PANTHER" id="PTHR11654">
    <property type="entry name" value="OLIGOPEPTIDE TRANSPORTER-RELATED"/>
    <property type="match status" value="1"/>
</dbReference>
<feature type="transmembrane region" description="Helical" evidence="8">
    <location>
        <begin position="122"/>
        <end position="143"/>
    </location>
</feature>
<keyword evidence="6 8" id="KW-0472">Membrane</keyword>
<reference evidence="9" key="1">
    <citation type="submission" date="2023-08" db="EMBL/GenBank/DDBJ databases">
        <title>A de novo genome assembly of Solanum verrucosum Schlechtendal, a Mexican diploid species geographically isolated from the other diploid A-genome species in potato relatives.</title>
        <authorList>
            <person name="Hosaka K."/>
        </authorList>
    </citation>
    <scope>NUCLEOTIDE SEQUENCE</scope>
    <source>
        <tissue evidence="9">Young leaves</tissue>
    </source>
</reference>
<evidence type="ECO:0000256" key="4">
    <source>
        <dbReference type="ARBA" id="ARBA00022692"/>
    </source>
</evidence>
<keyword evidence="4 8" id="KW-0812">Transmembrane</keyword>
<dbReference type="GO" id="GO:0016020">
    <property type="term" value="C:membrane"/>
    <property type="evidence" value="ECO:0007669"/>
    <property type="project" value="UniProtKB-SubCell"/>
</dbReference>
<dbReference type="EMBL" id="CP133614">
    <property type="protein sequence ID" value="WMV17827.1"/>
    <property type="molecule type" value="Genomic_DNA"/>
</dbReference>
<dbReference type="GO" id="GO:0022857">
    <property type="term" value="F:transmembrane transporter activity"/>
    <property type="evidence" value="ECO:0007669"/>
    <property type="project" value="InterPro"/>
</dbReference>
<evidence type="ECO:0000256" key="5">
    <source>
        <dbReference type="ARBA" id="ARBA00022989"/>
    </source>
</evidence>
<dbReference type="Pfam" id="PF00854">
    <property type="entry name" value="PTR2"/>
    <property type="match status" value="2"/>
</dbReference>
<feature type="transmembrane region" description="Helical" evidence="8">
    <location>
        <begin position="49"/>
        <end position="67"/>
    </location>
</feature>
<dbReference type="AlphaFoldDB" id="A0AAF0TEW2"/>
<feature type="transmembrane region" description="Helical" evidence="8">
    <location>
        <begin position="193"/>
        <end position="218"/>
    </location>
</feature>
<evidence type="ECO:0000256" key="3">
    <source>
        <dbReference type="ARBA" id="ARBA00009740"/>
    </source>
</evidence>
<feature type="transmembrane region" description="Helical" evidence="8">
    <location>
        <begin position="74"/>
        <end position="93"/>
    </location>
</feature>
<evidence type="ECO:0000256" key="1">
    <source>
        <dbReference type="ARBA" id="ARBA00004141"/>
    </source>
</evidence>
<dbReference type="Proteomes" id="UP001234989">
    <property type="component" value="Chromosome 3"/>
</dbReference>
<evidence type="ECO:0000313" key="10">
    <source>
        <dbReference type="Proteomes" id="UP001234989"/>
    </source>
</evidence>
<evidence type="ECO:0000256" key="2">
    <source>
        <dbReference type="ARBA" id="ARBA00005982"/>
    </source>
</evidence>
<evidence type="ECO:0000256" key="6">
    <source>
        <dbReference type="ARBA" id="ARBA00023136"/>
    </source>
</evidence>
<evidence type="ECO:0000256" key="8">
    <source>
        <dbReference type="SAM" id="Phobius"/>
    </source>
</evidence>
<accession>A0AAF0TEW2</accession>
<feature type="transmembrane region" description="Helical" evidence="8">
    <location>
        <begin position="369"/>
        <end position="392"/>
    </location>
</feature>
<evidence type="ECO:0000256" key="7">
    <source>
        <dbReference type="ARBA" id="ARBA00044504"/>
    </source>
</evidence>
<feature type="transmembrane region" description="Helical" evidence="8">
    <location>
        <begin position="164"/>
        <end position="187"/>
    </location>
</feature>
<feature type="transmembrane region" description="Helical" evidence="8">
    <location>
        <begin position="332"/>
        <end position="349"/>
    </location>
</feature>
<keyword evidence="10" id="KW-1185">Reference proteome</keyword>
<gene>
    <name evidence="9" type="ORF">MTR67_011212</name>
</gene>
<comment type="similarity">
    <text evidence="3">Belongs to the OBAP family.</text>
</comment>
<evidence type="ECO:0000313" key="9">
    <source>
        <dbReference type="EMBL" id="WMV17827.1"/>
    </source>
</evidence>
<dbReference type="Pfam" id="PF06884">
    <property type="entry name" value="DUF1264"/>
    <property type="match status" value="1"/>
</dbReference>
<protein>
    <submittedName>
        <fullName evidence="9">Uncharacterized protein</fullName>
    </submittedName>
</protein>
<proteinExistence type="inferred from homology"/>
<comment type="subcellular location">
    <subcellularLocation>
        <location evidence="1">Membrane</location>
        <topology evidence="1">Multi-pass membrane protein</topology>
    </subcellularLocation>
</comment>
<name>A0AAF0TEW2_SOLVR</name>
<feature type="transmembrane region" description="Helical" evidence="8">
    <location>
        <begin position="413"/>
        <end position="437"/>
    </location>
</feature>
<sequence>MDKSEVLEGKVDWRGRIATKDKHGGQGVTLVTYFNGVMHYDVADAATQVTNYSGTSYILTVLVAILADTYIGRFTAVFVSCWIEFLGLGLLAFQAHYPKYKPPLCNILDPTSNCEKVDGKNAALLFVALYLVALGSAGIKSALPSHGADQFDEKDKKEAIQMSSFFNWLLLAVCVGGSFSTTFIVWIQEHKGWDWGFFVSTLAMLCGAIIFCVGLPWYRIFVIKGRSAITEIFQVYVAAIRNRNLQLPQDSSNLYEIDEDEEAAIQAEFLPHTDTYKFLDKAAIIQTSQQQQSEKTINPWRLCRVTQVENAKILLSFTMDTRITNSFHIPPASLPIIPIVFLIIIIPVYDQIIVPILRKFTGIPTGITYLQRVGVGLVLSALSMTAASILEVKRKQVAREHNMLDAIPVLQPLPISVFWLSIQFFIFGIADMFTYVGLLEFFYSQAPKELKSVSSCFLWTSMSIGYFLSSIIVKIVNKATKKVTNSGGCKYKYRVQKSPSDQDDSRVHALKDRSAVALPFQGKSRVDHHDMSRQIETHHYVTRVNQDFLQCAVYDSDESTGRLIGVEYILSDRIFESLPQEEQKLWHSHAHEIKSGLWVNPRVPEMVIMSELENLTKTYGKFWCTWQTDRGDKLPIGPPSLMMSPQPVDLGIVKIGLVKKRDDKYNISTDAMKTARADLSEPTRLNSRADYWVEHRKGFAIDVEDVEMKKIAPFP</sequence>
<feature type="transmembrane region" description="Helical" evidence="8">
    <location>
        <begin position="457"/>
        <end position="476"/>
    </location>
</feature>
<keyword evidence="5 8" id="KW-1133">Transmembrane helix</keyword>
<dbReference type="InterPro" id="IPR010686">
    <property type="entry name" value="OBAP-like"/>
</dbReference>
<dbReference type="SUPFAM" id="SSF103473">
    <property type="entry name" value="MFS general substrate transporter"/>
    <property type="match status" value="1"/>
</dbReference>
<comment type="similarity">
    <text evidence="7">Belongs to the major facilitator superfamily. Phosphate:H(+) symporter (TC 2.A.1.9) family.</text>
</comment>
<organism evidence="9 10">
    <name type="scientific">Solanum verrucosum</name>
    <dbReference type="NCBI Taxonomy" id="315347"/>
    <lineage>
        <taxon>Eukaryota</taxon>
        <taxon>Viridiplantae</taxon>
        <taxon>Streptophyta</taxon>
        <taxon>Embryophyta</taxon>
        <taxon>Tracheophyta</taxon>
        <taxon>Spermatophyta</taxon>
        <taxon>Magnoliopsida</taxon>
        <taxon>eudicotyledons</taxon>
        <taxon>Gunneridae</taxon>
        <taxon>Pentapetalae</taxon>
        <taxon>asterids</taxon>
        <taxon>lamiids</taxon>
        <taxon>Solanales</taxon>
        <taxon>Solanaceae</taxon>
        <taxon>Solanoideae</taxon>
        <taxon>Solaneae</taxon>
        <taxon>Solanum</taxon>
    </lineage>
</organism>
<dbReference type="Gene3D" id="1.20.1250.20">
    <property type="entry name" value="MFS general substrate transporter like domains"/>
    <property type="match status" value="1"/>
</dbReference>